<feature type="domain" description="Glycosyltransferase subfamily 4-like N-terminal" evidence="2">
    <location>
        <begin position="11"/>
        <end position="152"/>
    </location>
</feature>
<feature type="domain" description="Glycosyl transferase family 1" evidence="1">
    <location>
        <begin position="195"/>
        <end position="358"/>
    </location>
</feature>
<dbReference type="Gene3D" id="3.40.50.2000">
    <property type="entry name" value="Glycogen Phosphorylase B"/>
    <property type="match status" value="2"/>
</dbReference>
<protein>
    <recommendedName>
        <fullName evidence="5">Glycosyl transferase</fullName>
    </recommendedName>
</protein>
<dbReference type="CDD" id="cd03808">
    <property type="entry name" value="GT4_CapM-like"/>
    <property type="match status" value="1"/>
</dbReference>
<dbReference type="Proteomes" id="UP000095658">
    <property type="component" value="Unassembled WGS sequence"/>
</dbReference>
<dbReference type="GO" id="GO:0016757">
    <property type="term" value="F:glycosyltransferase activity"/>
    <property type="evidence" value="ECO:0007669"/>
    <property type="project" value="InterPro"/>
</dbReference>
<organism evidence="3 4">
    <name type="scientific">Domibacillus iocasae</name>
    <dbReference type="NCBI Taxonomy" id="1714016"/>
    <lineage>
        <taxon>Bacteria</taxon>
        <taxon>Bacillati</taxon>
        <taxon>Bacillota</taxon>
        <taxon>Bacilli</taxon>
        <taxon>Bacillales</taxon>
        <taxon>Bacillaceae</taxon>
        <taxon>Domibacillus</taxon>
    </lineage>
</organism>
<dbReference type="PANTHER" id="PTHR45947">
    <property type="entry name" value="SULFOQUINOVOSYL TRANSFERASE SQD2"/>
    <property type="match status" value="1"/>
</dbReference>
<dbReference type="RefSeq" id="WP_069938604.1">
    <property type="nucleotide sequence ID" value="NZ_MAMP01000021.1"/>
</dbReference>
<dbReference type="AlphaFoldDB" id="A0A1E7DPH4"/>
<dbReference type="InterPro" id="IPR001296">
    <property type="entry name" value="Glyco_trans_1"/>
</dbReference>
<accession>A0A1E7DPH4</accession>
<dbReference type="EMBL" id="MAMP01000021">
    <property type="protein sequence ID" value="OES44982.1"/>
    <property type="molecule type" value="Genomic_DNA"/>
</dbReference>
<dbReference type="InterPro" id="IPR028098">
    <property type="entry name" value="Glyco_trans_4-like_N"/>
</dbReference>
<keyword evidence="4" id="KW-1185">Reference proteome</keyword>
<sequence>MIQQTAAKPKVAFVASVYRHLAAFHKPYMEWFQHQGFEVHAYGQQDIGKEEVQNTGVICHDIPFQRSPFQLDNVRALKELTKSFQEELFQVVHVHTPVASVLGRIAAKKSNVPTVFYTAHGFHFFKGAPLKNWLTFYPVERLMAKYTDYLVTINEEDFRRAKRFPVKKEVLFVKGVGVDRQVYESGRLSGQLKLEKRQELGIGADEFVIICVAELSERKNQMQLIEALGKMRKDGPVKCLLVGNGESEEKLKAMVDQLNLKKTVQFLGFRRDVPDLIEIADTVTLLSKQEGLPRAIMEALAAAKPVVVTDVRGNSDLVIHGENGYAVELGNIDATVRAFESLMNSRDQLNKMGKKSRELSEEYDTVRIAKHMEKIYKKATHVASHFSPREEIG</sequence>
<evidence type="ECO:0000259" key="1">
    <source>
        <dbReference type="Pfam" id="PF00534"/>
    </source>
</evidence>
<dbReference type="STRING" id="1714016.BA724_06880"/>
<evidence type="ECO:0000313" key="4">
    <source>
        <dbReference type="Proteomes" id="UP000095658"/>
    </source>
</evidence>
<dbReference type="OrthoDB" id="9806653at2"/>
<comment type="caution">
    <text evidence="3">The sequence shown here is derived from an EMBL/GenBank/DDBJ whole genome shotgun (WGS) entry which is preliminary data.</text>
</comment>
<dbReference type="PANTHER" id="PTHR45947:SF3">
    <property type="entry name" value="SULFOQUINOVOSYL TRANSFERASE SQD2"/>
    <property type="match status" value="1"/>
</dbReference>
<dbReference type="Pfam" id="PF13477">
    <property type="entry name" value="Glyco_trans_4_2"/>
    <property type="match status" value="1"/>
</dbReference>
<evidence type="ECO:0008006" key="5">
    <source>
        <dbReference type="Google" id="ProtNLM"/>
    </source>
</evidence>
<reference evidence="3 4" key="1">
    <citation type="submission" date="2016-06" db="EMBL/GenBank/DDBJ databases">
        <title>Domibacillus iocasae genome sequencing.</title>
        <authorList>
            <person name="Verma A."/>
            <person name="Pal Y."/>
            <person name="Ojha A.K."/>
            <person name="Krishnamurthi S."/>
        </authorList>
    </citation>
    <scope>NUCLEOTIDE SEQUENCE [LARGE SCALE GENOMIC DNA]</scope>
    <source>
        <strain evidence="3 4">DSM 29979</strain>
    </source>
</reference>
<proteinExistence type="predicted"/>
<dbReference type="InterPro" id="IPR050194">
    <property type="entry name" value="Glycosyltransferase_grp1"/>
</dbReference>
<evidence type="ECO:0000313" key="3">
    <source>
        <dbReference type="EMBL" id="OES44982.1"/>
    </source>
</evidence>
<dbReference type="SUPFAM" id="SSF53756">
    <property type="entry name" value="UDP-Glycosyltransferase/glycogen phosphorylase"/>
    <property type="match status" value="1"/>
</dbReference>
<name>A0A1E7DPH4_9BACI</name>
<evidence type="ECO:0000259" key="2">
    <source>
        <dbReference type="Pfam" id="PF13477"/>
    </source>
</evidence>
<gene>
    <name evidence="3" type="ORF">BA724_06880</name>
</gene>
<dbReference type="Pfam" id="PF00534">
    <property type="entry name" value="Glycos_transf_1"/>
    <property type="match status" value="1"/>
</dbReference>